<dbReference type="AlphaFoldDB" id="A0A3G3JY30"/>
<dbReference type="EMBL" id="CP033433">
    <property type="protein sequence ID" value="AYQ73166.1"/>
    <property type="molecule type" value="Genomic_DNA"/>
</dbReference>
<proteinExistence type="predicted"/>
<dbReference type="RefSeq" id="WP_123041248.1">
    <property type="nucleotide sequence ID" value="NZ_CP033433.1"/>
</dbReference>
<name>A0A3G3JY30_9BACL</name>
<reference evidence="1 2" key="1">
    <citation type="submission" date="2018-10" db="EMBL/GenBank/DDBJ databases">
        <title>Genome Sequence of Cohnella sp.</title>
        <authorList>
            <person name="Srinivasan S."/>
            <person name="Kim M.K."/>
        </authorList>
    </citation>
    <scope>NUCLEOTIDE SEQUENCE [LARGE SCALE GENOMIC DNA]</scope>
    <source>
        <strain evidence="1 2">18JY8-7</strain>
    </source>
</reference>
<gene>
    <name evidence="1" type="ORF">EAV92_11660</name>
</gene>
<evidence type="ECO:0000313" key="1">
    <source>
        <dbReference type="EMBL" id="AYQ73166.1"/>
    </source>
</evidence>
<dbReference type="Proteomes" id="UP000269097">
    <property type="component" value="Chromosome"/>
</dbReference>
<organism evidence="1 2">
    <name type="scientific">Cohnella candidum</name>
    <dbReference type="NCBI Taxonomy" id="2674991"/>
    <lineage>
        <taxon>Bacteria</taxon>
        <taxon>Bacillati</taxon>
        <taxon>Bacillota</taxon>
        <taxon>Bacilli</taxon>
        <taxon>Bacillales</taxon>
        <taxon>Paenibacillaceae</taxon>
        <taxon>Cohnella</taxon>
    </lineage>
</organism>
<sequence length="218" mass="23930">MNIYLNQPVSLTVSGSRVPLKGTLVELGSDILVLHNGTRLLYVPLVHLQQLTRCPASESGVGPPPDPPLEGTAEVSYRKVLMNAKGMFSELYIAGNPSVHGYVTSIMNDFFVFCSPLYRSLYVSMKHLKTLIPYGGENTPYALGQEKFPVHPMPATLARTFDQQLKKFEGEFIVLNLGEHPGKIGMLKSVSGSLIELVIADGTSTFIHLDHVKTIHKP</sequence>
<keyword evidence="2" id="KW-1185">Reference proteome</keyword>
<accession>A0A3G3JY30</accession>
<protein>
    <submittedName>
        <fullName evidence="1">DUF2642 domain-containing protein</fullName>
    </submittedName>
</protein>
<dbReference type="KEGG" id="coh:EAV92_11660"/>
<evidence type="ECO:0000313" key="2">
    <source>
        <dbReference type="Proteomes" id="UP000269097"/>
    </source>
</evidence>